<reference evidence="4" key="1">
    <citation type="submission" date="2025-08" db="UniProtKB">
        <authorList>
            <consortium name="RefSeq"/>
        </authorList>
    </citation>
    <scope>IDENTIFICATION</scope>
    <source>
        <tissue evidence="4">Adult</tissue>
    </source>
</reference>
<feature type="region of interest" description="Disordered" evidence="1">
    <location>
        <begin position="294"/>
        <end position="319"/>
    </location>
</feature>
<evidence type="ECO:0000256" key="2">
    <source>
        <dbReference type="SAM" id="SignalP"/>
    </source>
</evidence>
<feature type="compositionally biased region" description="Polar residues" evidence="1">
    <location>
        <begin position="335"/>
        <end position="352"/>
    </location>
</feature>
<feature type="region of interest" description="Disordered" evidence="1">
    <location>
        <begin position="217"/>
        <end position="277"/>
    </location>
</feature>
<dbReference type="RefSeq" id="XP_019844981.3">
    <property type="nucleotide sequence ID" value="XM_019989422.3"/>
</dbReference>
<dbReference type="GeneID" id="105223836"/>
<accession>A0A6J0RJV1</accession>
<protein>
    <submittedName>
        <fullName evidence="4">Uncharacterized protein LOC105223836</fullName>
    </submittedName>
</protein>
<organism evidence="3 4">
    <name type="scientific">Bactrocera dorsalis</name>
    <name type="common">Oriental fruit fly</name>
    <name type="synonym">Dacus dorsalis</name>
    <dbReference type="NCBI Taxonomy" id="27457"/>
    <lineage>
        <taxon>Eukaryota</taxon>
        <taxon>Metazoa</taxon>
        <taxon>Ecdysozoa</taxon>
        <taxon>Arthropoda</taxon>
        <taxon>Hexapoda</taxon>
        <taxon>Insecta</taxon>
        <taxon>Pterygota</taxon>
        <taxon>Neoptera</taxon>
        <taxon>Endopterygota</taxon>
        <taxon>Diptera</taxon>
        <taxon>Brachycera</taxon>
        <taxon>Muscomorpha</taxon>
        <taxon>Tephritoidea</taxon>
        <taxon>Tephritidae</taxon>
        <taxon>Bactrocera</taxon>
        <taxon>Bactrocera</taxon>
    </lineage>
</organism>
<feature type="compositionally biased region" description="Acidic residues" evidence="1">
    <location>
        <begin position="298"/>
        <end position="309"/>
    </location>
</feature>
<feature type="region of interest" description="Disordered" evidence="1">
    <location>
        <begin position="335"/>
        <end position="363"/>
    </location>
</feature>
<feature type="region of interest" description="Disordered" evidence="1">
    <location>
        <begin position="483"/>
        <end position="566"/>
    </location>
</feature>
<feature type="signal peptide" evidence="2">
    <location>
        <begin position="1"/>
        <end position="18"/>
    </location>
</feature>
<evidence type="ECO:0000256" key="1">
    <source>
        <dbReference type="SAM" id="MobiDB-lite"/>
    </source>
</evidence>
<feature type="compositionally biased region" description="Polar residues" evidence="1">
    <location>
        <begin position="242"/>
        <end position="262"/>
    </location>
</feature>
<proteinExistence type="predicted"/>
<evidence type="ECO:0000313" key="3">
    <source>
        <dbReference type="Proteomes" id="UP001652620"/>
    </source>
</evidence>
<feature type="compositionally biased region" description="Basic and acidic residues" evidence="1">
    <location>
        <begin position="353"/>
        <end position="363"/>
    </location>
</feature>
<feature type="compositionally biased region" description="Basic and acidic residues" evidence="1">
    <location>
        <begin position="227"/>
        <end position="238"/>
    </location>
</feature>
<dbReference type="KEGG" id="bdr:105223836"/>
<feature type="compositionally biased region" description="Basic and acidic residues" evidence="1">
    <location>
        <begin position="265"/>
        <end position="275"/>
    </location>
</feature>
<gene>
    <name evidence="4" type="primary">LOC105223836</name>
</gene>
<feature type="chain" id="PRO_5047437465" evidence="2">
    <location>
        <begin position="19"/>
        <end position="566"/>
    </location>
</feature>
<evidence type="ECO:0000313" key="4">
    <source>
        <dbReference type="RefSeq" id="XP_019844981.3"/>
    </source>
</evidence>
<dbReference type="AlphaFoldDB" id="A0A6J0RJV1"/>
<keyword evidence="3" id="KW-1185">Reference proteome</keyword>
<feature type="region of interest" description="Disordered" evidence="1">
    <location>
        <begin position="377"/>
        <end position="400"/>
    </location>
</feature>
<dbReference type="OrthoDB" id="8019386at2759"/>
<sequence>MALKIALIALLSVATSSALSLEGFKCRDHNVMTGDPMTPIRTVRICGVQDYAAPPSYLDFQKISEIEQKARDNYATHSYGNRNLLRSPRPSYTRWPLAPQQTNNESEELLSALIKSLAVAPATYGAARNNPTNSRDLMEAERLLQEKLRSITEDTNEIKSSVNKVDTNIKNMLESLLMQNANQQKDINVNINLKLDPAFEALLRDFMVLLKNEVISEGNEESTSTERIQDGSDEKSDDYASFFSTAYTNENNSSEEQVTEAQVDSAEHSTERDATEEIEDINTWLRLHFGPIVKTPTYDEDTDNSEQENETEKPEESFESWFNANYRRLHTTEAPTDYNSWDEQTYNSQGSQEHVRKGSEENNNRYIDIYTELDDIITSSEENTVSEETTESSEEADNNNYDAIFVPTTMNPVDSSETVEQLENGDKYNYAMATDEKMKMQQKSLCVMKAFQTNLNDLDLLRENLDRCRTEYQKFIVIGDATDSNESKSSEETQSPLIVSEAVVTESNESKSSEETETPIGVSNESNSSEERVNFVTESNESKSSEETEQPIENWYMYDDDYNTLD</sequence>
<name>A0A6J0RJV1_BACDO</name>
<keyword evidence="2" id="KW-0732">Signal</keyword>
<feature type="compositionally biased region" description="Acidic residues" evidence="1">
    <location>
        <begin position="384"/>
        <end position="397"/>
    </location>
</feature>
<dbReference type="InParanoid" id="A0A6J0RJV1"/>
<dbReference type="Proteomes" id="UP001652620">
    <property type="component" value="Chromosome 3"/>
</dbReference>